<sequence>MRMRDMVKARRAALEDDILEATTVDTAPRRGAIQEVESGITGARGRLVTRLIAPLALTGIVVAGAVTLNREDSSSVVADPVLETADLGLSRNLARQELAAPSVTPSPTAEETGPVDPLPTAAAPEATESATPEATAEPTETPSPEATETTEPAQEEKAPEAEPSKSAEPKAELPALGNEAGTMFTTKSVNVRTGPGVDHDVRVTLKAATEVTITDVTQDGWQQINHKGSAGWIKASFLAAEKPEEETVSPSTSGASCNSASAKSIESGLTSRSVGVLRAVCAAFPDVKSYGGYRPDSGYHGKGRAIDVMISGEAGWEIARWARANAKELGVIEVIYSQQIWTTQRASEGWRSMSDRGSRTANHYDHVHISVAG</sequence>
<feature type="compositionally biased region" description="Low complexity" evidence="1">
    <location>
        <begin position="119"/>
        <end position="152"/>
    </location>
</feature>
<accession>A0A3P1WTA0</accession>
<dbReference type="InterPro" id="IPR058593">
    <property type="entry name" value="ARB_07466-like_C"/>
</dbReference>
<feature type="compositionally biased region" description="Basic and acidic residues" evidence="1">
    <location>
        <begin position="154"/>
        <end position="171"/>
    </location>
</feature>
<evidence type="ECO:0000256" key="1">
    <source>
        <dbReference type="SAM" id="MobiDB-lite"/>
    </source>
</evidence>
<dbReference type="SMART" id="SM00287">
    <property type="entry name" value="SH3b"/>
    <property type="match status" value="1"/>
</dbReference>
<dbReference type="AlphaFoldDB" id="A0A3P1WTA0"/>
<dbReference type="Pfam" id="PF26571">
    <property type="entry name" value="VldE"/>
    <property type="match status" value="1"/>
</dbReference>
<evidence type="ECO:0000259" key="2">
    <source>
        <dbReference type="PROSITE" id="PS51781"/>
    </source>
</evidence>
<dbReference type="Gene3D" id="2.30.30.40">
    <property type="entry name" value="SH3 Domains"/>
    <property type="match status" value="1"/>
</dbReference>
<evidence type="ECO:0000313" key="3">
    <source>
        <dbReference type="EMBL" id="RRD49138.1"/>
    </source>
</evidence>
<dbReference type="Pfam" id="PF08239">
    <property type="entry name" value="SH3_3"/>
    <property type="match status" value="1"/>
</dbReference>
<comment type="caution">
    <text evidence="3">The sequence shown here is derived from an EMBL/GenBank/DDBJ whole genome shotgun (WGS) entry which is preliminary data.</text>
</comment>
<evidence type="ECO:0000313" key="4">
    <source>
        <dbReference type="Proteomes" id="UP000280935"/>
    </source>
</evidence>
<reference evidence="3 4" key="1">
    <citation type="submission" date="2018-11" db="EMBL/GenBank/DDBJ databases">
        <title>Genomes From Bacteria Associated with the Canine Oral Cavity: a Test Case for Automated Genome-Based Taxonomic Assignment.</title>
        <authorList>
            <person name="Coil D.A."/>
            <person name="Jospin G."/>
            <person name="Darling A.E."/>
            <person name="Wallis C."/>
            <person name="Davis I.J."/>
            <person name="Harris S."/>
            <person name="Eisen J.A."/>
            <person name="Holcombe L.J."/>
            <person name="O'Flynn C."/>
        </authorList>
    </citation>
    <scope>NUCLEOTIDE SEQUENCE [LARGE SCALE GENOMIC DNA]</scope>
    <source>
        <strain evidence="3 4">OH2822_COT-296</strain>
    </source>
</reference>
<dbReference type="PROSITE" id="PS51781">
    <property type="entry name" value="SH3B"/>
    <property type="match status" value="1"/>
</dbReference>
<protein>
    <submittedName>
        <fullName evidence="3">SH3 domain-containing protein</fullName>
    </submittedName>
</protein>
<feature type="region of interest" description="Disordered" evidence="1">
    <location>
        <begin position="98"/>
        <end position="180"/>
    </location>
</feature>
<dbReference type="OrthoDB" id="2989771at2"/>
<dbReference type="Proteomes" id="UP000280935">
    <property type="component" value="Unassembled WGS sequence"/>
</dbReference>
<dbReference type="InterPro" id="IPR003646">
    <property type="entry name" value="SH3-like_bac-type"/>
</dbReference>
<name>A0A3P1WTA0_9ACTN</name>
<dbReference type="EMBL" id="RQYT01000022">
    <property type="protein sequence ID" value="RRD49138.1"/>
    <property type="molecule type" value="Genomic_DNA"/>
</dbReference>
<proteinExistence type="predicted"/>
<gene>
    <name evidence="3" type="ORF">EII35_09650</name>
</gene>
<feature type="domain" description="SH3b" evidence="2">
    <location>
        <begin position="179"/>
        <end position="242"/>
    </location>
</feature>
<organism evidence="3 4">
    <name type="scientific">Arachnia propionica</name>
    <dbReference type="NCBI Taxonomy" id="1750"/>
    <lineage>
        <taxon>Bacteria</taxon>
        <taxon>Bacillati</taxon>
        <taxon>Actinomycetota</taxon>
        <taxon>Actinomycetes</taxon>
        <taxon>Propionibacteriales</taxon>
        <taxon>Propionibacteriaceae</taxon>
        <taxon>Arachnia</taxon>
    </lineage>
</organism>